<dbReference type="SUPFAM" id="SSF57850">
    <property type="entry name" value="RING/U-box"/>
    <property type="match status" value="2"/>
</dbReference>
<dbReference type="PROSITE" id="PS00518">
    <property type="entry name" value="ZF_RING_1"/>
    <property type="match status" value="1"/>
</dbReference>
<dbReference type="PROSITE" id="PS50005">
    <property type="entry name" value="TPR"/>
    <property type="match status" value="1"/>
</dbReference>
<dbReference type="InterPro" id="IPR003111">
    <property type="entry name" value="Lon_prtase_N"/>
</dbReference>
<evidence type="ECO:0000256" key="1">
    <source>
        <dbReference type="ARBA" id="ARBA00022723"/>
    </source>
</evidence>
<evidence type="ECO:0000259" key="6">
    <source>
        <dbReference type="PROSITE" id="PS50089"/>
    </source>
</evidence>
<keyword evidence="1" id="KW-0479">Metal-binding</keyword>
<dbReference type="PROSITE" id="PS50089">
    <property type="entry name" value="ZF_RING_2"/>
    <property type="match status" value="2"/>
</dbReference>
<protein>
    <recommendedName>
        <fullName evidence="11">LON peptidase N-terminal domain and RING finger protein 3</fullName>
    </recommendedName>
</protein>
<evidence type="ECO:0000313" key="9">
    <source>
        <dbReference type="EMBL" id="KAK0181753.1"/>
    </source>
</evidence>
<dbReference type="Proteomes" id="UP001168972">
    <property type="component" value="Unassembled WGS sequence"/>
</dbReference>
<dbReference type="PROSITE" id="PS51787">
    <property type="entry name" value="LON_N"/>
    <property type="match status" value="1"/>
</dbReference>
<dbReference type="EMBL" id="JAQQBR010000002">
    <property type="protein sequence ID" value="KAK0181753.1"/>
    <property type="molecule type" value="Genomic_DNA"/>
</dbReference>
<evidence type="ECO:0000259" key="7">
    <source>
        <dbReference type="PROSITE" id="PS50181"/>
    </source>
</evidence>
<dbReference type="SMART" id="SM00184">
    <property type="entry name" value="RING"/>
    <property type="match status" value="2"/>
</dbReference>
<dbReference type="GO" id="GO:0005634">
    <property type="term" value="C:nucleus"/>
    <property type="evidence" value="ECO:0007669"/>
    <property type="project" value="UniProtKB-ARBA"/>
</dbReference>
<gene>
    <name evidence="9" type="ORF">PV327_004007</name>
</gene>
<dbReference type="GO" id="GO:0008270">
    <property type="term" value="F:zinc ion binding"/>
    <property type="evidence" value="ECO:0007669"/>
    <property type="project" value="UniProtKB-KW"/>
</dbReference>
<feature type="domain" description="RING-type" evidence="6">
    <location>
        <begin position="96"/>
        <end position="129"/>
    </location>
</feature>
<feature type="domain" description="F-box" evidence="7">
    <location>
        <begin position="745"/>
        <end position="791"/>
    </location>
</feature>
<evidence type="ECO:0000259" key="8">
    <source>
        <dbReference type="PROSITE" id="PS51787"/>
    </source>
</evidence>
<dbReference type="SUPFAM" id="SSF48452">
    <property type="entry name" value="TPR-like"/>
    <property type="match status" value="2"/>
</dbReference>
<organism evidence="9 10">
    <name type="scientific">Microctonus hyperodae</name>
    <name type="common">Parasitoid wasp</name>
    <dbReference type="NCBI Taxonomy" id="165561"/>
    <lineage>
        <taxon>Eukaryota</taxon>
        <taxon>Metazoa</taxon>
        <taxon>Ecdysozoa</taxon>
        <taxon>Arthropoda</taxon>
        <taxon>Hexapoda</taxon>
        <taxon>Insecta</taxon>
        <taxon>Pterygota</taxon>
        <taxon>Neoptera</taxon>
        <taxon>Endopterygota</taxon>
        <taxon>Hymenoptera</taxon>
        <taxon>Apocrita</taxon>
        <taxon>Ichneumonoidea</taxon>
        <taxon>Braconidae</taxon>
        <taxon>Euphorinae</taxon>
        <taxon>Microctonus</taxon>
    </lineage>
</organism>
<reference evidence="9" key="2">
    <citation type="submission" date="2023-03" db="EMBL/GenBank/DDBJ databases">
        <authorList>
            <person name="Inwood S.N."/>
            <person name="Skelly J.G."/>
            <person name="Guhlin J."/>
            <person name="Harrop T.W.R."/>
            <person name="Goldson S.G."/>
            <person name="Dearden P.K."/>
        </authorList>
    </citation>
    <scope>NUCLEOTIDE SEQUENCE</scope>
    <source>
        <strain evidence="9">Lincoln</strain>
        <tissue evidence="9">Whole body</tissue>
    </source>
</reference>
<dbReference type="InterPro" id="IPR019734">
    <property type="entry name" value="TPR_rpt"/>
</dbReference>
<dbReference type="InterPro" id="IPR015947">
    <property type="entry name" value="PUA-like_sf"/>
</dbReference>
<dbReference type="InterPro" id="IPR013083">
    <property type="entry name" value="Znf_RING/FYVE/PHD"/>
</dbReference>
<evidence type="ECO:0000256" key="3">
    <source>
        <dbReference type="ARBA" id="ARBA00022833"/>
    </source>
</evidence>
<feature type="domain" description="Lon N-terminal" evidence="8">
    <location>
        <begin position="491"/>
        <end position="703"/>
    </location>
</feature>
<dbReference type="InterPro" id="IPR018957">
    <property type="entry name" value="Znf_C3HC4_RING-type"/>
</dbReference>
<dbReference type="Gene3D" id="3.30.40.10">
    <property type="entry name" value="Zinc/RING finger domain, C3HC4 (zinc finger)"/>
    <property type="match status" value="2"/>
</dbReference>
<sequence>MTDMAKEAFASHNYGLAVEMYERNLKHQTPNLDMLIGYGDSLARCGRTRDSIDVFARCLTLAPLPPERLKNLANALLRELTSTMISSRHDETSFSCPTCEGTLYQPVTAGCGHTHCKKCYESTKCCRACGQKLGPIGETNVLVQRLVEKWWPREAEASRARHEGDALLKDGHLSQALEHYNLAVRLAPNSPLHLSNRANVLLLLNRPQASLADADHAVRLRPDWGKGHYRRGIALSVLGRHEEAFFALCTCVAIDRNPQTIRHELIRVLHRILSPIQRRQSAITSRSPYNILGESNVRIKRARDHHHHHHHHHQYRVQRPLTSPNQHHRHAVLNSSDCEDNSSSEEEFTQAIRRRIFSTVTLHSNAKLHATLDRLYQEIEKLKRVDSMPAEILVPPLSAGTNTSDLDCILCCRSLWKPVTTPCGHTYCWMCLDRCLDYSSTCPLCITSLANYLASNQKTLTDFVDRALMTIAPTEYASRAANHRLELIQDLGLLGSRRIAVFICTTAFPCVACPLFVYEPRYRLMVRRCLESGVRHFGIAACLNREATGSKRYAEYGTVLEIKDRVLMKDGCSILSTVGGRRFRVVSGGERDGYDTAEVELIRDSPIQPANLPNLRELHDKVWSKGKKWWSTVSITQQIEIQRVFGNIPNPEDDWIRLPDGPSWTWWILAILPLGPQLQIGILGTTSLEKRLRAIEKTLNHMEKRQLTITATPSEETTTSSSICQNRNDIRKSLLEDINDIIFKRNILLILPEKFIKKLLQYLSTTDIVKLFLLSHAAYETFNTKIVWESICRKKKNYNLNPSNEEYVMTYGWKKSYEKMQDIGLDSESQKDTSSFTKLSTRSQLVTIQALPADIYIPKMNLKMNIKPRISLDNSTKKIVYDERNCAVNNVIDEINGKKKNSLNIVNLQVDNINIKSNTKQFKDAVDVRVLKKKNSEKTKTFNPTKPSKLNYSGIKMPNRATMSKSTILNYKDNMTAISPMSKYNDMLPLDDLIKHTIDEFDESNKIFNSKFNSLNDTSSHEEHNNFDESPKKYEKSFLTNKYKAALRESSFNSSKLIKNPKLTFNYSPINMKIKELSTWQTIKLKQLTKSSEALKCLKIAEKNIK</sequence>
<dbReference type="SMART" id="SM00028">
    <property type="entry name" value="TPR"/>
    <property type="match status" value="3"/>
</dbReference>
<dbReference type="PROSITE" id="PS50181">
    <property type="entry name" value="FBOX"/>
    <property type="match status" value="1"/>
</dbReference>
<dbReference type="InterPro" id="IPR011990">
    <property type="entry name" value="TPR-like_helical_dom_sf"/>
</dbReference>
<reference evidence="9" key="1">
    <citation type="journal article" date="2023" name="bioRxiv">
        <title>Scaffold-level genome assemblies of two parasitoid biocontrol wasps reveal the parthenogenesis mechanism and an associated novel virus.</title>
        <authorList>
            <person name="Inwood S."/>
            <person name="Skelly J."/>
            <person name="Guhlin J."/>
            <person name="Harrop T."/>
            <person name="Goldson S."/>
            <person name="Dearden P."/>
        </authorList>
    </citation>
    <scope>NUCLEOTIDE SEQUENCE</scope>
    <source>
        <strain evidence="9">Lincoln</strain>
        <tissue evidence="9">Whole body</tissue>
    </source>
</reference>
<dbReference type="AlphaFoldDB" id="A0AA39G5G9"/>
<dbReference type="GO" id="GO:0061630">
    <property type="term" value="F:ubiquitin protein ligase activity"/>
    <property type="evidence" value="ECO:0007669"/>
    <property type="project" value="TreeGrafter"/>
</dbReference>
<comment type="caution">
    <text evidence="9">The sequence shown here is derived from an EMBL/GenBank/DDBJ whole genome shotgun (WGS) entry which is preliminary data.</text>
</comment>
<dbReference type="GO" id="GO:0005737">
    <property type="term" value="C:cytoplasm"/>
    <property type="evidence" value="ECO:0007669"/>
    <property type="project" value="UniProtKB-ARBA"/>
</dbReference>
<dbReference type="InterPro" id="IPR046336">
    <property type="entry name" value="Lon_prtase_N_sf"/>
</dbReference>
<accession>A0AA39G5G9</accession>
<dbReference type="PANTHER" id="PTHR23327:SF42">
    <property type="entry name" value="LON PEPTIDASE N-TERMINAL DOMAIN AND RING FINGER PROTEIN C14F5.10C"/>
    <property type="match status" value="1"/>
</dbReference>
<keyword evidence="5" id="KW-0802">TPR repeat</keyword>
<dbReference type="CDD" id="cd16514">
    <property type="entry name" value="RING-HC_LONFs_rpt2"/>
    <property type="match status" value="1"/>
</dbReference>
<dbReference type="Gene3D" id="2.30.130.40">
    <property type="entry name" value="LON domain-like"/>
    <property type="match status" value="1"/>
</dbReference>
<feature type="domain" description="RING-type" evidence="6">
    <location>
        <begin position="408"/>
        <end position="445"/>
    </location>
</feature>
<dbReference type="Pfam" id="PF00097">
    <property type="entry name" value="zf-C3HC4"/>
    <property type="match status" value="1"/>
</dbReference>
<evidence type="ECO:0000313" key="10">
    <source>
        <dbReference type="Proteomes" id="UP001168972"/>
    </source>
</evidence>
<dbReference type="Pfam" id="PF02190">
    <property type="entry name" value="LON_substr_bdg"/>
    <property type="match status" value="1"/>
</dbReference>
<evidence type="ECO:0000256" key="4">
    <source>
        <dbReference type="PROSITE-ProRule" id="PRU00175"/>
    </source>
</evidence>
<dbReference type="CDD" id="cd16513">
    <property type="entry name" value="RING-HC_LONFs_rpt1"/>
    <property type="match status" value="1"/>
</dbReference>
<proteinExistence type="predicted"/>
<keyword evidence="2 4" id="KW-0863">Zinc-finger</keyword>
<dbReference type="PANTHER" id="PTHR23327">
    <property type="entry name" value="RING FINGER PROTEIN 127"/>
    <property type="match status" value="1"/>
</dbReference>
<dbReference type="InterPro" id="IPR001841">
    <property type="entry name" value="Znf_RING"/>
</dbReference>
<name>A0AA39G5G9_MICHY</name>
<dbReference type="SUPFAM" id="SSF88697">
    <property type="entry name" value="PUA domain-like"/>
    <property type="match status" value="1"/>
</dbReference>
<dbReference type="InterPro" id="IPR017907">
    <property type="entry name" value="Znf_RING_CS"/>
</dbReference>
<feature type="repeat" description="TPR" evidence="5">
    <location>
        <begin position="157"/>
        <end position="190"/>
    </location>
</feature>
<evidence type="ECO:0000256" key="2">
    <source>
        <dbReference type="ARBA" id="ARBA00022771"/>
    </source>
</evidence>
<dbReference type="SMART" id="SM00464">
    <property type="entry name" value="LON"/>
    <property type="match status" value="1"/>
</dbReference>
<dbReference type="InterPro" id="IPR001810">
    <property type="entry name" value="F-box_dom"/>
</dbReference>
<evidence type="ECO:0000256" key="5">
    <source>
        <dbReference type="PROSITE-ProRule" id="PRU00339"/>
    </source>
</evidence>
<keyword evidence="10" id="KW-1185">Reference proteome</keyword>
<keyword evidence="3" id="KW-0862">Zinc</keyword>
<dbReference type="Gene3D" id="1.25.40.10">
    <property type="entry name" value="Tetratricopeptide repeat domain"/>
    <property type="match status" value="2"/>
</dbReference>
<evidence type="ECO:0008006" key="11">
    <source>
        <dbReference type="Google" id="ProtNLM"/>
    </source>
</evidence>